<evidence type="ECO:0000313" key="3">
    <source>
        <dbReference type="Proteomes" id="UP000234331"/>
    </source>
</evidence>
<organism evidence="2 3">
    <name type="scientific">Frankia canadensis</name>
    <dbReference type="NCBI Taxonomy" id="1836972"/>
    <lineage>
        <taxon>Bacteria</taxon>
        <taxon>Bacillati</taxon>
        <taxon>Actinomycetota</taxon>
        <taxon>Actinomycetes</taxon>
        <taxon>Frankiales</taxon>
        <taxon>Frankiaceae</taxon>
        <taxon>Frankia</taxon>
    </lineage>
</organism>
<proteinExistence type="predicted"/>
<dbReference type="Proteomes" id="UP000234331">
    <property type="component" value="Unassembled WGS sequence"/>
</dbReference>
<dbReference type="AlphaFoldDB" id="A0A2I2KI53"/>
<evidence type="ECO:0000313" key="2">
    <source>
        <dbReference type="EMBL" id="SNQ45350.1"/>
    </source>
</evidence>
<name>A0A2I2KI53_9ACTN</name>
<protein>
    <submittedName>
        <fullName evidence="2">Uncharacterized protein</fullName>
    </submittedName>
</protein>
<evidence type="ECO:0000256" key="1">
    <source>
        <dbReference type="SAM" id="MobiDB-lite"/>
    </source>
</evidence>
<sequence length="122" mass="13493">MHRDVRRFFFLTDRRIGGADAAHDRQTGTDPPPASFGVGVGVGVEVGSRHGRRVGLVRLRLAGHQPFDDSALAPFAPFELKAGRFDLHQRPTQEVFATDPDCDRFEEARRGRTSQLAPAEGR</sequence>
<accession>A0A2I2KI53</accession>
<feature type="region of interest" description="Disordered" evidence="1">
    <location>
        <begin position="99"/>
        <end position="122"/>
    </location>
</feature>
<feature type="region of interest" description="Disordered" evidence="1">
    <location>
        <begin position="19"/>
        <end position="40"/>
    </location>
</feature>
<keyword evidence="3" id="KW-1185">Reference proteome</keyword>
<feature type="compositionally biased region" description="Basic and acidic residues" evidence="1">
    <location>
        <begin position="101"/>
        <end position="110"/>
    </location>
</feature>
<gene>
    <name evidence="2" type="ORF">FRACA_10109</name>
</gene>
<reference evidence="2 3" key="1">
    <citation type="submission" date="2017-06" db="EMBL/GenBank/DDBJ databases">
        <authorList>
            <person name="Kim H.J."/>
            <person name="Triplett B.A."/>
        </authorList>
    </citation>
    <scope>NUCLEOTIDE SEQUENCE [LARGE SCALE GENOMIC DNA]</scope>
    <source>
        <strain evidence="2">FRACA_ARgP5</strain>
    </source>
</reference>
<dbReference type="EMBL" id="FZMO01000001">
    <property type="protein sequence ID" value="SNQ45350.1"/>
    <property type="molecule type" value="Genomic_DNA"/>
</dbReference>